<organism evidence="6">
    <name type="scientific">marine metagenome</name>
    <dbReference type="NCBI Taxonomy" id="408172"/>
    <lineage>
        <taxon>unclassified sequences</taxon>
        <taxon>metagenomes</taxon>
        <taxon>ecological metagenomes</taxon>
    </lineage>
</organism>
<evidence type="ECO:0000256" key="2">
    <source>
        <dbReference type="ARBA" id="ARBA00022448"/>
    </source>
</evidence>
<dbReference type="SUPFAM" id="SSF52540">
    <property type="entry name" value="P-loop containing nucleoside triphosphate hydrolases"/>
    <property type="match status" value="1"/>
</dbReference>
<sequence length="196" mass="21359">MSQPVIQTQSLTKQYGSQLALSDVSLSVSPGAVGLLGPNGAGKTTLIKCLLQLVPFTRGQAALLGDDVTRKGRETRKRVGYAPEQDCHIPGMVGCEYVTYCAQLNGLPFDAARQRAHEMLDFVGMGQERYRAVDTYSTGMKQRVKLAQAIVHDPDIVFLDEPTNGLDPAGREQILNLVHGLWKEHGMTVVLSSHLL</sequence>
<feature type="domain" description="ABC transporter" evidence="5">
    <location>
        <begin position="6"/>
        <end position="196"/>
    </location>
</feature>
<evidence type="ECO:0000256" key="1">
    <source>
        <dbReference type="ARBA" id="ARBA00005417"/>
    </source>
</evidence>
<evidence type="ECO:0000259" key="5">
    <source>
        <dbReference type="PROSITE" id="PS50893"/>
    </source>
</evidence>
<evidence type="ECO:0000256" key="3">
    <source>
        <dbReference type="ARBA" id="ARBA00022741"/>
    </source>
</evidence>
<comment type="similarity">
    <text evidence="1">Belongs to the ABC transporter superfamily.</text>
</comment>
<accession>A0A383CJW7</accession>
<dbReference type="Gene3D" id="3.40.50.300">
    <property type="entry name" value="P-loop containing nucleotide triphosphate hydrolases"/>
    <property type="match status" value="1"/>
</dbReference>
<feature type="non-terminal residue" evidence="6">
    <location>
        <position position="196"/>
    </location>
</feature>
<dbReference type="SMART" id="SM00382">
    <property type="entry name" value="AAA"/>
    <property type="match status" value="1"/>
</dbReference>
<dbReference type="AlphaFoldDB" id="A0A383CJW7"/>
<gene>
    <name evidence="6" type="ORF">METZ01_LOCUS484782</name>
</gene>
<keyword evidence="3" id="KW-0547">Nucleotide-binding</keyword>
<keyword evidence="4" id="KW-0067">ATP-binding</keyword>
<dbReference type="PROSITE" id="PS50893">
    <property type="entry name" value="ABC_TRANSPORTER_2"/>
    <property type="match status" value="1"/>
</dbReference>
<dbReference type="PANTHER" id="PTHR43335:SF2">
    <property type="entry name" value="ABC TRANSPORTER, ATP-BINDING PROTEIN"/>
    <property type="match status" value="1"/>
</dbReference>
<protein>
    <recommendedName>
        <fullName evidence="5">ABC transporter domain-containing protein</fullName>
    </recommendedName>
</protein>
<dbReference type="InterPro" id="IPR027417">
    <property type="entry name" value="P-loop_NTPase"/>
</dbReference>
<dbReference type="EMBL" id="UINC01209077">
    <property type="protein sequence ID" value="SVE31928.1"/>
    <property type="molecule type" value="Genomic_DNA"/>
</dbReference>
<proteinExistence type="inferred from homology"/>
<dbReference type="Pfam" id="PF00005">
    <property type="entry name" value="ABC_tran"/>
    <property type="match status" value="1"/>
</dbReference>
<evidence type="ECO:0000313" key="6">
    <source>
        <dbReference type="EMBL" id="SVE31928.1"/>
    </source>
</evidence>
<name>A0A383CJW7_9ZZZZ</name>
<dbReference type="InterPro" id="IPR003593">
    <property type="entry name" value="AAA+_ATPase"/>
</dbReference>
<reference evidence="6" key="1">
    <citation type="submission" date="2018-05" db="EMBL/GenBank/DDBJ databases">
        <authorList>
            <person name="Lanie J.A."/>
            <person name="Ng W.-L."/>
            <person name="Kazmierczak K.M."/>
            <person name="Andrzejewski T.M."/>
            <person name="Davidsen T.M."/>
            <person name="Wayne K.J."/>
            <person name="Tettelin H."/>
            <person name="Glass J.I."/>
            <person name="Rusch D."/>
            <person name="Podicherti R."/>
            <person name="Tsui H.-C.T."/>
            <person name="Winkler M.E."/>
        </authorList>
    </citation>
    <scope>NUCLEOTIDE SEQUENCE</scope>
</reference>
<evidence type="ECO:0000256" key="4">
    <source>
        <dbReference type="ARBA" id="ARBA00022840"/>
    </source>
</evidence>
<dbReference type="PANTHER" id="PTHR43335">
    <property type="entry name" value="ABC TRANSPORTER, ATP-BINDING PROTEIN"/>
    <property type="match status" value="1"/>
</dbReference>
<dbReference type="InterPro" id="IPR003439">
    <property type="entry name" value="ABC_transporter-like_ATP-bd"/>
</dbReference>
<keyword evidence="2" id="KW-0813">Transport</keyword>
<dbReference type="GO" id="GO:0005524">
    <property type="term" value="F:ATP binding"/>
    <property type="evidence" value="ECO:0007669"/>
    <property type="project" value="UniProtKB-KW"/>
</dbReference>
<dbReference type="GO" id="GO:0016887">
    <property type="term" value="F:ATP hydrolysis activity"/>
    <property type="evidence" value="ECO:0007669"/>
    <property type="project" value="InterPro"/>
</dbReference>